<protein>
    <recommendedName>
        <fullName evidence="5">ATP-grasp domain-containing protein</fullName>
    </recommendedName>
</protein>
<sequence length="230" mass="25391">MSHPIIEKALQDKRTLLSLSESLQILESYGLPVVDYVYIKSPEEATAIKGLSFPVVLKIDSPDIVHKTEAGAVKVGIRDADELKKSIEDMLSRIRRSHPDARINGFVIQEMVRGAQEVIIGGLKDEQFGPVIAFGIGGILVEVLKDVVFEIAPVTPEQALGMIRRIKGYQLLEGYRGLPKANVNLLADIISKASIMFTQLSSFISEMDLNPTFVSSDWVKIADARFKLNV</sequence>
<dbReference type="Gene3D" id="3.30.1490.20">
    <property type="entry name" value="ATP-grasp fold, A domain"/>
    <property type="match status" value="1"/>
</dbReference>
<evidence type="ECO:0000256" key="1">
    <source>
        <dbReference type="ARBA" id="ARBA00022598"/>
    </source>
</evidence>
<gene>
    <name evidence="6" type="ORF">MA03_00930</name>
</gene>
<keyword evidence="7" id="KW-1185">Reference proteome</keyword>
<dbReference type="GO" id="GO:0046872">
    <property type="term" value="F:metal ion binding"/>
    <property type="evidence" value="ECO:0007669"/>
    <property type="project" value="InterPro"/>
</dbReference>
<dbReference type="FunFam" id="3.30.1490.20:FF:000020">
    <property type="entry name" value="Protein lysine acetyltransferase"/>
    <property type="match status" value="1"/>
</dbReference>
<evidence type="ECO:0000313" key="6">
    <source>
        <dbReference type="EMBL" id="AKG38141.1"/>
    </source>
</evidence>
<evidence type="ECO:0000313" key="7">
    <source>
        <dbReference type="Proteomes" id="UP000067434"/>
    </source>
</evidence>
<organism evidence="6 7">
    <name type="scientific">Infirmifilum uzonense</name>
    <dbReference type="NCBI Taxonomy" id="1550241"/>
    <lineage>
        <taxon>Archaea</taxon>
        <taxon>Thermoproteota</taxon>
        <taxon>Thermoprotei</taxon>
        <taxon>Thermofilales</taxon>
        <taxon>Thermofilaceae</taxon>
        <taxon>Infirmifilum</taxon>
    </lineage>
</organism>
<evidence type="ECO:0000256" key="3">
    <source>
        <dbReference type="ARBA" id="ARBA00022840"/>
    </source>
</evidence>
<accession>A0A0F7CKR9</accession>
<dbReference type="RefSeq" id="WP_052883476.1">
    <property type="nucleotide sequence ID" value="NZ_CP009961.1"/>
</dbReference>
<keyword evidence="1" id="KW-0436">Ligase</keyword>
<dbReference type="InterPro" id="IPR051538">
    <property type="entry name" value="Acyl-CoA_Synth/Transferase"/>
</dbReference>
<name>A0A0F7CKR9_9CREN</name>
<dbReference type="InterPro" id="IPR013815">
    <property type="entry name" value="ATP_grasp_subdomain_1"/>
</dbReference>
<dbReference type="GO" id="GO:0016874">
    <property type="term" value="F:ligase activity"/>
    <property type="evidence" value="ECO:0007669"/>
    <property type="project" value="UniProtKB-KW"/>
</dbReference>
<dbReference type="STRING" id="1550241.MA03_00930"/>
<evidence type="ECO:0000259" key="5">
    <source>
        <dbReference type="PROSITE" id="PS50975"/>
    </source>
</evidence>
<dbReference type="PANTHER" id="PTHR43334">
    <property type="entry name" value="ACETATE--COA LIGASE [ADP-FORMING]"/>
    <property type="match status" value="1"/>
</dbReference>
<dbReference type="Pfam" id="PF13549">
    <property type="entry name" value="ATP-grasp_5"/>
    <property type="match status" value="1"/>
</dbReference>
<dbReference type="InterPro" id="IPR011761">
    <property type="entry name" value="ATP-grasp"/>
</dbReference>
<evidence type="ECO:0000256" key="2">
    <source>
        <dbReference type="ARBA" id="ARBA00022741"/>
    </source>
</evidence>
<dbReference type="PROSITE" id="PS50975">
    <property type="entry name" value="ATP_GRASP"/>
    <property type="match status" value="1"/>
</dbReference>
<dbReference type="Proteomes" id="UP000067434">
    <property type="component" value="Chromosome"/>
</dbReference>
<dbReference type="GO" id="GO:0005524">
    <property type="term" value="F:ATP binding"/>
    <property type="evidence" value="ECO:0007669"/>
    <property type="project" value="UniProtKB-UniRule"/>
</dbReference>
<dbReference type="Gene3D" id="3.30.470.20">
    <property type="entry name" value="ATP-grasp fold, B domain"/>
    <property type="match status" value="1"/>
</dbReference>
<dbReference type="PANTHER" id="PTHR43334:SF1">
    <property type="entry name" value="3-HYDROXYPROPIONATE--COA LIGASE [ADP-FORMING]"/>
    <property type="match status" value="1"/>
</dbReference>
<dbReference type="KEGG" id="thf:MA03_00930"/>
<dbReference type="EMBL" id="CP009961">
    <property type="protein sequence ID" value="AKG38141.1"/>
    <property type="molecule type" value="Genomic_DNA"/>
</dbReference>
<keyword evidence="3 4" id="KW-0067">ATP-binding</keyword>
<feature type="domain" description="ATP-grasp" evidence="5">
    <location>
        <begin position="23"/>
        <end position="58"/>
    </location>
</feature>
<dbReference type="PATRIC" id="fig|1550241.5.peg.188"/>
<dbReference type="SUPFAM" id="SSF56059">
    <property type="entry name" value="Glutathione synthetase ATP-binding domain-like"/>
    <property type="match status" value="1"/>
</dbReference>
<keyword evidence="2 4" id="KW-0547">Nucleotide-binding</keyword>
<evidence type="ECO:0000256" key="4">
    <source>
        <dbReference type="PROSITE-ProRule" id="PRU00409"/>
    </source>
</evidence>
<dbReference type="AlphaFoldDB" id="A0A0F7CKR9"/>
<proteinExistence type="predicted"/>
<dbReference type="HOGENOM" id="CLU_063044_1_1_2"/>
<reference evidence="6 7" key="1">
    <citation type="journal article" date="2015" name="Stand. Genomic Sci.">
        <title>Complete genome sequence of and proposal of Thermofilum uzonense sp. nov. a novel hyperthermophilic crenarchaeon and emended description of the genus Thermofilum.</title>
        <authorList>
            <person name="Toshchakov S.V."/>
            <person name="Korzhenkov A.A."/>
            <person name="Samarov N.I."/>
            <person name="Mazunin I.O."/>
            <person name="Mozhey O.I."/>
            <person name="Shmyr I.S."/>
            <person name="Derbikova K.S."/>
            <person name="Taranov E.A."/>
            <person name="Dominova I.N."/>
            <person name="Bonch-Osmolovskaya E.A."/>
            <person name="Patrushev M.V."/>
            <person name="Podosokorskaya O.A."/>
            <person name="Kublanov I.V."/>
        </authorList>
    </citation>
    <scope>NUCLEOTIDE SEQUENCE [LARGE SCALE GENOMIC DNA]</scope>
    <source>
        <strain evidence="6 7">1807-2</strain>
    </source>
</reference>
<dbReference type="OrthoDB" id="18103at2157"/>
<dbReference type="GeneID" id="25400751"/>